<dbReference type="PIRSF" id="PIRSF029792">
    <property type="entry name" value="Pro_racemase"/>
    <property type="match status" value="1"/>
</dbReference>
<dbReference type="EMBL" id="CP035758">
    <property type="protein sequence ID" value="QBD82527.1"/>
    <property type="molecule type" value="Genomic_DNA"/>
</dbReference>
<dbReference type="PANTHER" id="PTHR33442">
    <property type="entry name" value="TRANS-3-HYDROXY-L-PROLINE DEHYDRATASE"/>
    <property type="match status" value="1"/>
</dbReference>
<sequence>MRFEKMLTAVDSHTEGMPTRIITSGFGPVPGSSMFEKMQYIEEHQDQLRGLLMNEPRGHLAMNGAVLLPPCDPEADLGVVYIDVHGYLPMCGHGTIGTCTVAIETRLVPPVEPITHVTLDTPAGRVVVEASVQHGRVKKVKLRNVPAFLYRKDVMVEVPDLGCLTLDIAYGGNFYGILPAEAVGLTLESRHAQALIECGMKIMQAVQQQVPLQHPLQPGIKEIKHTLFTGPAAEEGAHARNTVVIAPGVLDRSPCGTGTSARMAQLFARGQLPLQQDFVHESIIGTRFTGRLLEQVQLTPDTIAVIPTVEGRAWITGFQNLVLDPEDPCPAGFILG</sequence>
<dbReference type="Pfam" id="PF05544">
    <property type="entry name" value="Pro_racemase"/>
    <property type="match status" value="1"/>
</dbReference>
<dbReference type="FunFam" id="3.10.310.10:FF:000005">
    <property type="entry name" value="Proline racemase"/>
    <property type="match status" value="1"/>
</dbReference>
<keyword evidence="3" id="KW-1185">Reference proteome</keyword>
<name>A0A4P6K2S0_KTERU</name>
<gene>
    <name evidence="2" type="ORF">EPA93_43775</name>
</gene>
<evidence type="ECO:0000313" key="2">
    <source>
        <dbReference type="EMBL" id="QBD82527.1"/>
    </source>
</evidence>
<dbReference type="KEGG" id="kbs:EPA93_43775"/>
<dbReference type="SUPFAM" id="SSF54506">
    <property type="entry name" value="Diaminopimelate epimerase-like"/>
    <property type="match status" value="1"/>
</dbReference>
<evidence type="ECO:0000313" key="3">
    <source>
        <dbReference type="Proteomes" id="UP000290365"/>
    </source>
</evidence>
<comment type="similarity">
    <text evidence="1">Belongs to the proline racemase family.</text>
</comment>
<proteinExistence type="inferred from homology"/>
<evidence type="ECO:0000256" key="1">
    <source>
        <dbReference type="ARBA" id="ARBA00007529"/>
    </source>
</evidence>
<reference evidence="2 3" key="1">
    <citation type="submission" date="2019-01" db="EMBL/GenBank/DDBJ databases">
        <title>Ktedonosporobacter rubrisoli SCAWS-G2.</title>
        <authorList>
            <person name="Huang Y."/>
            <person name="Yan B."/>
        </authorList>
    </citation>
    <scope>NUCLEOTIDE SEQUENCE [LARGE SCALE GENOMIC DNA]</scope>
    <source>
        <strain evidence="2 3">SCAWS-G2</strain>
    </source>
</reference>
<dbReference type="RefSeq" id="WP_129893596.1">
    <property type="nucleotide sequence ID" value="NZ_CP035758.1"/>
</dbReference>
<organism evidence="2 3">
    <name type="scientific">Ktedonosporobacter rubrisoli</name>
    <dbReference type="NCBI Taxonomy" id="2509675"/>
    <lineage>
        <taxon>Bacteria</taxon>
        <taxon>Bacillati</taxon>
        <taxon>Chloroflexota</taxon>
        <taxon>Ktedonobacteria</taxon>
        <taxon>Ktedonobacterales</taxon>
        <taxon>Ktedonosporobacteraceae</taxon>
        <taxon>Ktedonosporobacter</taxon>
    </lineage>
</organism>
<dbReference type="AlphaFoldDB" id="A0A4P6K2S0"/>
<dbReference type="Gene3D" id="3.10.310.10">
    <property type="entry name" value="Diaminopimelate Epimerase, Chain A, domain 1"/>
    <property type="match status" value="2"/>
</dbReference>
<dbReference type="GO" id="GO:0047580">
    <property type="term" value="F:4-hydroxyproline epimerase activity"/>
    <property type="evidence" value="ECO:0007669"/>
    <property type="project" value="TreeGrafter"/>
</dbReference>
<dbReference type="InterPro" id="IPR008794">
    <property type="entry name" value="Pro_racemase_fam"/>
</dbReference>
<accession>A0A4P6K2S0</accession>
<dbReference type="Proteomes" id="UP000290365">
    <property type="component" value="Chromosome"/>
</dbReference>
<dbReference type="SFLD" id="SFLDS00028">
    <property type="entry name" value="Proline_Racemase"/>
    <property type="match status" value="1"/>
</dbReference>
<dbReference type="OrthoDB" id="181267at2"/>
<protein>
    <submittedName>
        <fullName evidence="2">Proline racemase</fullName>
    </submittedName>
</protein>
<dbReference type="PANTHER" id="PTHR33442:SF5">
    <property type="entry name" value="BIFUNCTIONAL TRANS-3-HYDROXY-L-PROLINE DEHYDRATASE_2-EPIMERASE"/>
    <property type="match status" value="1"/>
</dbReference>